<feature type="region of interest" description="Disordered" evidence="1">
    <location>
        <begin position="74"/>
        <end position="109"/>
    </location>
</feature>
<dbReference type="Proteomes" id="UP000887540">
    <property type="component" value="Unplaced"/>
</dbReference>
<proteinExistence type="predicted"/>
<keyword evidence="2" id="KW-1185">Reference proteome</keyword>
<protein>
    <submittedName>
        <fullName evidence="3">Uncharacterized protein</fullName>
    </submittedName>
</protein>
<evidence type="ECO:0000256" key="1">
    <source>
        <dbReference type="SAM" id="MobiDB-lite"/>
    </source>
</evidence>
<reference evidence="3" key="1">
    <citation type="submission" date="2022-11" db="UniProtKB">
        <authorList>
            <consortium name="WormBaseParasite"/>
        </authorList>
    </citation>
    <scope>IDENTIFICATION</scope>
</reference>
<evidence type="ECO:0000313" key="2">
    <source>
        <dbReference type="Proteomes" id="UP000887540"/>
    </source>
</evidence>
<sequence>MNIRMLKLRLKYKNGSRNKLQNLEPSTTNSSKKTKNLSAEAKEVDKKLWEIAHSPTLTGKQKQDQIQDIIKSLPPKVKEEIDKEQSAGSSNARRVPGVGNVDGDMAVDGEMDGAVTDGDIDHGDVIVKMRIYKFI</sequence>
<evidence type="ECO:0000313" key="3">
    <source>
        <dbReference type="WBParaSite" id="ACRNAN_scaffold10027.g23903.t1"/>
    </source>
</evidence>
<name>A0A914CFZ5_9BILA</name>
<organism evidence="2 3">
    <name type="scientific">Acrobeloides nanus</name>
    <dbReference type="NCBI Taxonomy" id="290746"/>
    <lineage>
        <taxon>Eukaryota</taxon>
        <taxon>Metazoa</taxon>
        <taxon>Ecdysozoa</taxon>
        <taxon>Nematoda</taxon>
        <taxon>Chromadorea</taxon>
        <taxon>Rhabditida</taxon>
        <taxon>Tylenchina</taxon>
        <taxon>Cephalobomorpha</taxon>
        <taxon>Cephaloboidea</taxon>
        <taxon>Cephalobidae</taxon>
        <taxon>Acrobeloides</taxon>
    </lineage>
</organism>
<feature type="region of interest" description="Disordered" evidence="1">
    <location>
        <begin position="14"/>
        <end position="38"/>
    </location>
</feature>
<dbReference type="WBParaSite" id="ACRNAN_scaffold10027.g23903.t1">
    <property type="protein sequence ID" value="ACRNAN_scaffold10027.g23903.t1"/>
    <property type="gene ID" value="ACRNAN_scaffold10027.g23903"/>
</dbReference>
<feature type="compositionally biased region" description="Polar residues" evidence="1">
    <location>
        <begin position="17"/>
        <end position="31"/>
    </location>
</feature>
<dbReference type="AlphaFoldDB" id="A0A914CFZ5"/>
<accession>A0A914CFZ5</accession>
<feature type="compositionally biased region" description="Basic and acidic residues" evidence="1">
    <location>
        <begin position="76"/>
        <end position="85"/>
    </location>
</feature>